<dbReference type="InterPro" id="IPR048324">
    <property type="entry name" value="ZSWIM1-3_RNaseH-like"/>
</dbReference>
<dbReference type="Pfam" id="PF21056">
    <property type="entry name" value="ZSWIM1-3_RNaseH-like"/>
    <property type="match status" value="1"/>
</dbReference>
<dbReference type="OrthoDB" id="117603at2759"/>
<proteinExistence type="predicted"/>
<name>W2WAB7_PHYNI</name>
<dbReference type="Proteomes" id="UP000018958">
    <property type="component" value="Unassembled WGS sequence"/>
</dbReference>
<accession>W2WAB7</accession>
<dbReference type="AlphaFoldDB" id="W2WAB7"/>
<evidence type="ECO:0000313" key="2">
    <source>
        <dbReference type="EMBL" id="ETP07472.1"/>
    </source>
</evidence>
<evidence type="ECO:0000313" key="3">
    <source>
        <dbReference type="Proteomes" id="UP000018958"/>
    </source>
</evidence>
<evidence type="ECO:0000259" key="1">
    <source>
        <dbReference type="Pfam" id="PF21056"/>
    </source>
</evidence>
<protein>
    <recommendedName>
        <fullName evidence="1">ZSWIM1/3 RNaseH-like domain-containing protein</fullName>
    </recommendedName>
</protein>
<feature type="domain" description="ZSWIM1/3 RNaseH-like" evidence="1">
    <location>
        <begin position="21"/>
        <end position="81"/>
    </location>
</feature>
<gene>
    <name evidence="2" type="ORF">F441_16274</name>
</gene>
<reference evidence="2 3" key="1">
    <citation type="submission" date="2013-11" db="EMBL/GenBank/DDBJ databases">
        <title>The Genome Sequence of Phytophthora parasitica CJ01A1.</title>
        <authorList>
            <consortium name="The Broad Institute Genomics Platform"/>
            <person name="Russ C."/>
            <person name="Tyler B."/>
            <person name="Panabieres F."/>
            <person name="Shan W."/>
            <person name="Tripathy S."/>
            <person name="Grunwald N."/>
            <person name="Machado M."/>
            <person name="Johnson C.S."/>
            <person name="Walker B."/>
            <person name="Young S.K."/>
            <person name="Zeng Q."/>
            <person name="Gargeya S."/>
            <person name="Fitzgerald M."/>
            <person name="Haas B."/>
            <person name="Abouelleil A."/>
            <person name="Allen A.W."/>
            <person name="Alvarado L."/>
            <person name="Arachchi H.M."/>
            <person name="Berlin A.M."/>
            <person name="Chapman S.B."/>
            <person name="Gainer-Dewar J."/>
            <person name="Goldberg J."/>
            <person name="Griggs A."/>
            <person name="Gujja S."/>
            <person name="Hansen M."/>
            <person name="Howarth C."/>
            <person name="Imamovic A."/>
            <person name="Ireland A."/>
            <person name="Larimer J."/>
            <person name="McCowan C."/>
            <person name="Murphy C."/>
            <person name="Pearson M."/>
            <person name="Poon T.W."/>
            <person name="Priest M."/>
            <person name="Roberts A."/>
            <person name="Saif S."/>
            <person name="Shea T."/>
            <person name="Sisk P."/>
            <person name="Sykes S."/>
            <person name="Wortman J."/>
            <person name="Nusbaum C."/>
            <person name="Birren B."/>
        </authorList>
    </citation>
    <scope>NUCLEOTIDE SEQUENCE [LARGE SCALE GENOMIC DNA]</scope>
    <source>
        <strain evidence="2 3">CJ01A1</strain>
    </source>
</reference>
<comment type="caution">
    <text evidence="2">The sequence shown here is derived from an EMBL/GenBank/DDBJ whole genome shotgun (WGS) entry which is preliminary data.</text>
</comment>
<sequence length="88" mass="10112">RSSPRRLQPQDQPIQLPAPYIMGMNEFGEGAVVQQSLIEANGDWHMERAITHFKRSHPTRINLLRVIVVDKDLNEIRVLERISQKPGS</sequence>
<feature type="non-terminal residue" evidence="2">
    <location>
        <position position="1"/>
    </location>
</feature>
<organism evidence="2 3">
    <name type="scientific">Phytophthora nicotianae CJ01A1</name>
    <dbReference type="NCBI Taxonomy" id="1317063"/>
    <lineage>
        <taxon>Eukaryota</taxon>
        <taxon>Sar</taxon>
        <taxon>Stramenopiles</taxon>
        <taxon>Oomycota</taxon>
        <taxon>Peronosporomycetes</taxon>
        <taxon>Peronosporales</taxon>
        <taxon>Peronosporaceae</taxon>
        <taxon>Phytophthora</taxon>
    </lineage>
</organism>
<dbReference type="EMBL" id="ANIX01003264">
    <property type="protein sequence ID" value="ETP07472.1"/>
    <property type="molecule type" value="Genomic_DNA"/>
</dbReference>